<gene>
    <name evidence="4" type="ORF">C7447_101424</name>
</gene>
<dbReference type="SUPFAM" id="SSF48403">
    <property type="entry name" value="Ankyrin repeat"/>
    <property type="match status" value="1"/>
</dbReference>
<dbReference type="Proteomes" id="UP000323136">
    <property type="component" value="Unassembled WGS sequence"/>
</dbReference>
<protein>
    <submittedName>
        <fullName evidence="4">Ankyrin repeat protein</fullName>
    </submittedName>
</protein>
<dbReference type="Gene3D" id="1.25.40.20">
    <property type="entry name" value="Ankyrin repeat-containing domain"/>
    <property type="match status" value="1"/>
</dbReference>
<evidence type="ECO:0000256" key="3">
    <source>
        <dbReference type="PROSITE-ProRule" id="PRU00023"/>
    </source>
</evidence>
<evidence type="ECO:0000313" key="4">
    <source>
        <dbReference type="EMBL" id="TYP99819.1"/>
    </source>
</evidence>
<sequence>MNITINLNLKIMKKSVLTIMVLFLAITTTNASSKNIKRTEITTRYADVSPFCKLIQSGNYEAVKAMIESGVDINKKSTGLTPLMFAARYNKAKIAKLLIERGAKLKVKSDNGFTALKYAQLSKATDALAVIEEALNS</sequence>
<dbReference type="InterPro" id="IPR002110">
    <property type="entry name" value="Ankyrin_rpt"/>
</dbReference>
<keyword evidence="1" id="KW-0677">Repeat</keyword>
<feature type="repeat" description="ANK" evidence="3">
    <location>
        <begin position="78"/>
        <end position="110"/>
    </location>
</feature>
<proteinExistence type="predicted"/>
<keyword evidence="2 3" id="KW-0040">ANK repeat</keyword>
<dbReference type="SMART" id="SM00248">
    <property type="entry name" value="ANK"/>
    <property type="match status" value="2"/>
</dbReference>
<dbReference type="EMBL" id="VNIA01000001">
    <property type="protein sequence ID" value="TYP99819.1"/>
    <property type="molecule type" value="Genomic_DNA"/>
</dbReference>
<dbReference type="PROSITE" id="PS50088">
    <property type="entry name" value="ANK_REPEAT"/>
    <property type="match status" value="1"/>
</dbReference>
<comment type="caution">
    <text evidence="4">The sequence shown here is derived from an EMBL/GenBank/DDBJ whole genome shotgun (WGS) entry which is preliminary data.</text>
</comment>
<evidence type="ECO:0000256" key="1">
    <source>
        <dbReference type="ARBA" id="ARBA00022737"/>
    </source>
</evidence>
<dbReference type="PANTHER" id="PTHR24198">
    <property type="entry name" value="ANKYRIN REPEAT AND PROTEIN KINASE DOMAIN-CONTAINING PROTEIN"/>
    <property type="match status" value="1"/>
</dbReference>
<dbReference type="PANTHER" id="PTHR24198:SF165">
    <property type="entry name" value="ANKYRIN REPEAT-CONTAINING PROTEIN-RELATED"/>
    <property type="match status" value="1"/>
</dbReference>
<organism evidence="4 5">
    <name type="scientific">Tenacibaculum adriaticum</name>
    <dbReference type="NCBI Taxonomy" id="413713"/>
    <lineage>
        <taxon>Bacteria</taxon>
        <taxon>Pseudomonadati</taxon>
        <taxon>Bacteroidota</taxon>
        <taxon>Flavobacteriia</taxon>
        <taxon>Flavobacteriales</taxon>
        <taxon>Flavobacteriaceae</taxon>
        <taxon>Tenacibaculum</taxon>
    </lineage>
</organism>
<evidence type="ECO:0000256" key="2">
    <source>
        <dbReference type="ARBA" id="ARBA00023043"/>
    </source>
</evidence>
<accession>A0A5S5DZ25</accession>
<evidence type="ECO:0000313" key="5">
    <source>
        <dbReference type="Proteomes" id="UP000323136"/>
    </source>
</evidence>
<keyword evidence="5" id="KW-1185">Reference proteome</keyword>
<name>A0A5S5DZ25_9FLAO</name>
<dbReference type="AlphaFoldDB" id="A0A5S5DZ25"/>
<reference evidence="4 5" key="1">
    <citation type="submission" date="2019-07" db="EMBL/GenBank/DDBJ databases">
        <title>Genomic Encyclopedia of Type Strains, Phase IV (KMG-IV): sequencing the most valuable type-strain genomes for metagenomic binning, comparative biology and taxonomic classification.</title>
        <authorList>
            <person name="Goeker M."/>
        </authorList>
    </citation>
    <scope>NUCLEOTIDE SEQUENCE [LARGE SCALE GENOMIC DNA]</scope>
    <source>
        <strain evidence="4 5">DSM 18961</strain>
    </source>
</reference>
<dbReference type="Pfam" id="PF12796">
    <property type="entry name" value="Ank_2"/>
    <property type="match status" value="1"/>
</dbReference>
<dbReference type="PROSITE" id="PS50297">
    <property type="entry name" value="ANK_REP_REGION"/>
    <property type="match status" value="1"/>
</dbReference>
<dbReference type="InterPro" id="IPR036770">
    <property type="entry name" value="Ankyrin_rpt-contain_sf"/>
</dbReference>